<accession>A0A8H5G446</accession>
<evidence type="ECO:0000256" key="11">
    <source>
        <dbReference type="ARBA" id="ARBA00048184"/>
    </source>
</evidence>
<dbReference type="OrthoDB" id="20273at2759"/>
<evidence type="ECO:0000313" key="15">
    <source>
        <dbReference type="Proteomes" id="UP000559027"/>
    </source>
</evidence>
<dbReference type="InterPro" id="IPR039042">
    <property type="entry name" value="Alg13-like"/>
</dbReference>
<evidence type="ECO:0000259" key="13">
    <source>
        <dbReference type="Pfam" id="PF04101"/>
    </source>
</evidence>
<dbReference type="Proteomes" id="UP000559027">
    <property type="component" value="Unassembled WGS sequence"/>
</dbReference>
<keyword evidence="8 12" id="KW-0256">Endoplasmic reticulum</keyword>
<dbReference type="PANTHER" id="PTHR12867">
    <property type="entry name" value="GLYCOSYL TRANSFERASE-RELATED"/>
    <property type="match status" value="1"/>
</dbReference>
<evidence type="ECO:0000313" key="14">
    <source>
        <dbReference type="EMBL" id="KAF5358031.1"/>
    </source>
</evidence>
<dbReference type="GO" id="GO:0006488">
    <property type="term" value="P:dolichol-linked oligosaccharide biosynthetic process"/>
    <property type="evidence" value="ECO:0007669"/>
    <property type="project" value="InterPro"/>
</dbReference>
<evidence type="ECO:0000256" key="7">
    <source>
        <dbReference type="ARBA" id="ARBA00022679"/>
    </source>
</evidence>
<comment type="catalytic activity">
    <reaction evidence="11">
        <text>an N-acetyl-alpha-D-glucosaminyl-diphospho-di-trans,poly-cis-dolichol + UDP-N-acetyl-alpha-D-glucosamine = an N,N'-diacetylchitobiosyl-diphospho-di-trans,poly-cis-dolichol + UDP + H(+)</text>
        <dbReference type="Rhea" id="RHEA:23380"/>
        <dbReference type="Rhea" id="RHEA-COMP:19507"/>
        <dbReference type="Rhea" id="RHEA-COMP:19510"/>
        <dbReference type="ChEBI" id="CHEBI:15378"/>
        <dbReference type="ChEBI" id="CHEBI:57269"/>
        <dbReference type="ChEBI" id="CHEBI:57705"/>
        <dbReference type="ChEBI" id="CHEBI:58223"/>
        <dbReference type="ChEBI" id="CHEBI:58427"/>
        <dbReference type="EC" id="2.4.1.141"/>
    </reaction>
</comment>
<comment type="subunit">
    <text evidence="3 12">Heterodimer with ALG14 to form a functional enzyme.</text>
</comment>
<gene>
    <name evidence="12" type="primary">ALG13</name>
    <name evidence="14" type="ORF">D9756_001939</name>
</gene>
<evidence type="ECO:0000256" key="2">
    <source>
        <dbReference type="ARBA" id="ARBA00006962"/>
    </source>
</evidence>
<comment type="similarity">
    <text evidence="2 12">Belongs to the glycosyltransferase 28 family.</text>
</comment>
<comment type="function">
    <text evidence="9 12">Involved in protein N-glycosylation. Essential for the second step of the dolichol-linked oligosaccharide pathway.</text>
</comment>
<keyword evidence="6 12" id="KW-0328">Glycosyltransferase</keyword>
<dbReference type="SUPFAM" id="SSF53756">
    <property type="entry name" value="UDP-Glycosyltransferase/glycogen phosphorylase"/>
    <property type="match status" value="1"/>
</dbReference>
<protein>
    <recommendedName>
        <fullName evidence="5 12">UDP-N-acetylglucosamine transferase subunit ALG13</fullName>
        <ecNumber evidence="4 12">2.4.1.141</ecNumber>
    </recommendedName>
    <alternativeName>
        <fullName evidence="10 12">Asparagine-linked glycosylation protein 13</fullName>
    </alternativeName>
</protein>
<reference evidence="14 15" key="1">
    <citation type="journal article" date="2020" name="ISME J.">
        <title>Uncovering the hidden diversity of litter-decomposition mechanisms in mushroom-forming fungi.</title>
        <authorList>
            <person name="Floudas D."/>
            <person name="Bentzer J."/>
            <person name="Ahren D."/>
            <person name="Johansson T."/>
            <person name="Persson P."/>
            <person name="Tunlid A."/>
        </authorList>
    </citation>
    <scope>NUCLEOTIDE SEQUENCE [LARGE SCALE GENOMIC DNA]</scope>
    <source>
        <strain evidence="14 15">CBS 146.42</strain>
    </source>
</reference>
<dbReference type="GO" id="GO:0004577">
    <property type="term" value="F:N-acetylglucosaminyldiphosphodolichol N-acetylglucosaminyltransferase activity"/>
    <property type="evidence" value="ECO:0007669"/>
    <property type="project" value="UniProtKB-EC"/>
</dbReference>
<evidence type="ECO:0000256" key="5">
    <source>
        <dbReference type="ARBA" id="ARBA00017468"/>
    </source>
</evidence>
<feature type="domain" description="Glycosyl transferase family 28 C-terminal" evidence="13">
    <location>
        <begin position="3"/>
        <end position="149"/>
    </location>
</feature>
<comment type="caution">
    <text evidence="14">The sequence shown here is derived from an EMBL/GenBank/DDBJ whole genome shotgun (WGS) entry which is preliminary data.</text>
</comment>
<keyword evidence="15" id="KW-1185">Reference proteome</keyword>
<evidence type="ECO:0000256" key="4">
    <source>
        <dbReference type="ARBA" id="ARBA00012614"/>
    </source>
</evidence>
<evidence type="ECO:0000256" key="12">
    <source>
        <dbReference type="RuleBase" id="RU362128"/>
    </source>
</evidence>
<proteinExistence type="inferred from homology"/>
<evidence type="ECO:0000256" key="1">
    <source>
        <dbReference type="ARBA" id="ARBA00004240"/>
    </source>
</evidence>
<dbReference type="Pfam" id="PF04101">
    <property type="entry name" value="Glyco_tran_28_C"/>
    <property type="match status" value="1"/>
</dbReference>
<dbReference type="GO" id="GO:0005783">
    <property type="term" value="C:endoplasmic reticulum"/>
    <property type="evidence" value="ECO:0007669"/>
    <property type="project" value="UniProtKB-SubCell"/>
</dbReference>
<dbReference type="AlphaFoldDB" id="A0A8H5G446"/>
<sequence>MHAFVTVGSTRFDLLVKEILSSRTLQALKQRGCTTLTVQCGNSAYEQASLVAKGETARLVLEGIPVELWKFKPALKEEYEKADLVISHAGSGTIIEILRLPKPLIVVPNPTLLHNHQEELAQALEAQKHLTSSTVENLAETIMKFNQDDIVPFPAFDGSRFRRLLDEEMGFV</sequence>
<dbReference type="EC" id="2.4.1.141" evidence="4 12"/>
<evidence type="ECO:0000256" key="6">
    <source>
        <dbReference type="ARBA" id="ARBA00022676"/>
    </source>
</evidence>
<organism evidence="14 15">
    <name type="scientific">Leucocoprinus leucothites</name>
    <dbReference type="NCBI Taxonomy" id="201217"/>
    <lineage>
        <taxon>Eukaryota</taxon>
        <taxon>Fungi</taxon>
        <taxon>Dikarya</taxon>
        <taxon>Basidiomycota</taxon>
        <taxon>Agaricomycotina</taxon>
        <taxon>Agaricomycetes</taxon>
        <taxon>Agaricomycetidae</taxon>
        <taxon>Agaricales</taxon>
        <taxon>Agaricineae</taxon>
        <taxon>Agaricaceae</taxon>
        <taxon>Leucocoprinus</taxon>
    </lineage>
</organism>
<dbReference type="InterPro" id="IPR007235">
    <property type="entry name" value="Glyco_trans_28_C"/>
</dbReference>
<dbReference type="Gene3D" id="3.40.50.2000">
    <property type="entry name" value="Glycogen Phosphorylase B"/>
    <property type="match status" value="1"/>
</dbReference>
<evidence type="ECO:0000256" key="3">
    <source>
        <dbReference type="ARBA" id="ARBA00011198"/>
    </source>
</evidence>
<keyword evidence="7 12" id="KW-0808">Transferase</keyword>
<name>A0A8H5G446_9AGAR</name>
<evidence type="ECO:0000256" key="9">
    <source>
        <dbReference type="ARBA" id="ARBA00024804"/>
    </source>
</evidence>
<evidence type="ECO:0000256" key="8">
    <source>
        <dbReference type="ARBA" id="ARBA00022824"/>
    </source>
</evidence>
<dbReference type="PANTHER" id="PTHR12867:SF6">
    <property type="entry name" value="N-ACETYLGLUCOSAMINYLDIPHOSPHODOLICHOL N-ACETYLGLUCOSAMINYLTRANSFERASE"/>
    <property type="match status" value="1"/>
</dbReference>
<evidence type="ECO:0000256" key="10">
    <source>
        <dbReference type="ARBA" id="ARBA00032061"/>
    </source>
</evidence>
<dbReference type="EMBL" id="JAACJO010000005">
    <property type="protein sequence ID" value="KAF5358031.1"/>
    <property type="molecule type" value="Genomic_DNA"/>
</dbReference>
<comment type="subcellular location">
    <subcellularLocation>
        <location evidence="1 12">Endoplasmic reticulum</location>
    </subcellularLocation>
</comment>